<sequence>MSSYFEYVSEDNGRIVLDDRFQNFELVDVTALSQCRKDATTPTLYSYALPAIPGLTPGKEVLVHGLGLTGLSGKRFCINVTQDYYERRLYLYDPDLPASQRVHPVFRDDIAAVAKVYAFAIRTRKPAEHLSGIELYDESGNVLYSSGARYMDVIRCGTDAATVPYDDSTIAIPFGEDVYVEVKSSHKGQWGTESNIRPTFTVSADTVSVAASVFMTAYGGDVGDGGDGGGHHGDDENIEYRNLASYAYGYMIARAV</sequence>
<dbReference type="RefSeq" id="WP_009350439.1">
    <property type="nucleotide sequence ID" value="NZ_GL638151.1"/>
</dbReference>
<evidence type="ECO:0000313" key="1">
    <source>
        <dbReference type="EMBL" id="EFW29091.1"/>
    </source>
</evidence>
<keyword evidence="2" id="KW-1185">Reference proteome</keyword>
<dbReference type="Proteomes" id="UP000004633">
    <property type="component" value="Unassembled WGS sequence"/>
</dbReference>
<comment type="caution">
    <text evidence="1">The sequence shown here is derived from an EMBL/GenBank/DDBJ whole genome shotgun (WGS) entry which is preliminary data.</text>
</comment>
<reference evidence="1 2" key="1">
    <citation type="submission" date="2010-08" db="EMBL/GenBank/DDBJ databases">
        <authorList>
            <person name="Weinstock G."/>
            <person name="Sodergren E."/>
            <person name="Clifton S."/>
            <person name="Fulton L."/>
            <person name="Fulton B."/>
            <person name="Courtney L."/>
            <person name="Fronick C."/>
            <person name="Harrison M."/>
            <person name="Strong C."/>
            <person name="Farmer C."/>
            <person name="Delahaunty K."/>
            <person name="Markovic C."/>
            <person name="Hall O."/>
            <person name="Minx P."/>
            <person name="Tomlinson C."/>
            <person name="Mitreva M."/>
            <person name="Hou S."/>
            <person name="Chen J."/>
            <person name="Wollam A."/>
            <person name="Pepin K.H."/>
            <person name="Johnson M."/>
            <person name="Bhonagiri V."/>
            <person name="Zhang X."/>
            <person name="Suruliraj S."/>
            <person name="Warren W."/>
            <person name="Chinwalla A."/>
            <person name="Mardis E.R."/>
            <person name="Wilson R.K."/>
        </authorList>
    </citation>
    <scope>NUCLEOTIDE SEQUENCE [LARGE SCALE GENOMIC DNA]</scope>
    <source>
        <strain evidence="1 2">F0399</strain>
    </source>
</reference>
<gene>
    <name evidence="1" type="ORF">HMPREF9555_01791</name>
</gene>
<dbReference type="HOGENOM" id="CLU_1085408_0_0_9"/>
<organism evidence="1 2">
    <name type="scientific">Selenomonas artemidis F0399</name>
    <dbReference type="NCBI Taxonomy" id="749551"/>
    <lineage>
        <taxon>Bacteria</taxon>
        <taxon>Bacillati</taxon>
        <taxon>Bacillota</taxon>
        <taxon>Negativicutes</taxon>
        <taxon>Selenomonadales</taxon>
        <taxon>Selenomonadaceae</taxon>
        <taxon>Selenomonas</taxon>
    </lineage>
</organism>
<name>E7N450_9FIRM</name>
<proteinExistence type="predicted"/>
<dbReference type="AlphaFoldDB" id="E7N450"/>
<evidence type="ECO:0000313" key="2">
    <source>
        <dbReference type="Proteomes" id="UP000004633"/>
    </source>
</evidence>
<dbReference type="STRING" id="749551.HMPREF9555_01791"/>
<dbReference type="EMBL" id="AECV01000041">
    <property type="protein sequence ID" value="EFW29091.1"/>
    <property type="molecule type" value="Genomic_DNA"/>
</dbReference>
<protein>
    <submittedName>
        <fullName evidence="1">Uncharacterized protein</fullName>
    </submittedName>
</protein>
<accession>E7N450</accession>